<dbReference type="PROSITE" id="PS51178">
    <property type="entry name" value="PASTA"/>
    <property type="match status" value="2"/>
</dbReference>
<dbReference type="SUPFAM" id="SSF56601">
    <property type="entry name" value="beta-lactamase/transpeptidase-like"/>
    <property type="match status" value="1"/>
</dbReference>
<dbReference type="CDD" id="cd06576">
    <property type="entry name" value="PASTA_Pbp2x-like_1"/>
    <property type="match status" value="1"/>
</dbReference>
<dbReference type="Pfam" id="PF00905">
    <property type="entry name" value="Transpeptidase"/>
    <property type="match status" value="1"/>
</dbReference>
<evidence type="ECO:0000259" key="4">
    <source>
        <dbReference type="PROSITE" id="PS51178"/>
    </source>
</evidence>
<dbReference type="Gene3D" id="3.90.1310.10">
    <property type="entry name" value="Penicillin-binding protein 2a (Domain 2)"/>
    <property type="match status" value="1"/>
</dbReference>
<dbReference type="AlphaFoldDB" id="A0A1H0MUM8"/>
<dbReference type="GO" id="GO:0071555">
    <property type="term" value="P:cell wall organization"/>
    <property type="evidence" value="ECO:0007669"/>
    <property type="project" value="TreeGrafter"/>
</dbReference>
<dbReference type="Pfam" id="PF03793">
    <property type="entry name" value="PASTA"/>
    <property type="match status" value="2"/>
</dbReference>
<accession>A0A1H0MUM8</accession>
<dbReference type="Gene3D" id="3.30.10.20">
    <property type="match status" value="1"/>
</dbReference>
<dbReference type="InterPro" id="IPR005543">
    <property type="entry name" value="PASTA_dom"/>
</dbReference>
<dbReference type="Proteomes" id="UP000198597">
    <property type="component" value="Unassembled WGS sequence"/>
</dbReference>
<comment type="subcellular location">
    <subcellularLocation>
        <location evidence="1">Membrane</location>
    </subcellularLocation>
</comment>
<dbReference type="InterPro" id="IPR005311">
    <property type="entry name" value="PBP_dimer"/>
</dbReference>
<dbReference type="EMBL" id="FNJM01000001">
    <property type="protein sequence ID" value="SDO84084.1"/>
    <property type="molecule type" value="Genomic_DNA"/>
</dbReference>
<dbReference type="PANTHER" id="PTHR30627:SF1">
    <property type="entry name" value="PEPTIDOGLYCAN D,D-TRANSPEPTIDASE FTSI"/>
    <property type="match status" value="1"/>
</dbReference>
<evidence type="ECO:0000256" key="3">
    <source>
        <dbReference type="ARBA" id="ARBA00023136"/>
    </source>
</evidence>
<keyword evidence="6" id="KW-1185">Reference proteome</keyword>
<dbReference type="GO" id="GO:0005886">
    <property type="term" value="C:plasma membrane"/>
    <property type="evidence" value="ECO:0007669"/>
    <property type="project" value="TreeGrafter"/>
</dbReference>
<dbReference type="SMART" id="SM00740">
    <property type="entry name" value="PASTA"/>
    <property type="match status" value="2"/>
</dbReference>
<dbReference type="InterPro" id="IPR036138">
    <property type="entry name" value="PBP_dimer_sf"/>
</dbReference>
<proteinExistence type="inferred from homology"/>
<comment type="similarity">
    <text evidence="2">Belongs to the transpeptidase family.</text>
</comment>
<organism evidence="5 6">
    <name type="scientific">Clostridium gasigenes</name>
    <dbReference type="NCBI Taxonomy" id="94869"/>
    <lineage>
        <taxon>Bacteria</taxon>
        <taxon>Bacillati</taxon>
        <taxon>Bacillota</taxon>
        <taxon>Clostridia</taxon>
        <taxon>Eubacteriales</taxon>
        <taxon>Clostridiaceae</taxon>
        <taxon>Clostridium</taxon>
    </lineage>
</organism>
<evidence type="ECO:0000313" key="6">
    <source>
        <dbReference type="Proteomes" id="UP000198597"/>
    </source>
</evidence>
<dbReference type="RefSeq" id="WP_089965619.1">
    <property type="nucleotide sequence ID" value="NZ_FNJM01000001.1"/>
</dbReference>
<evidence type="ECO:0000256" key="1">
    <source>
        <dbReference type="ARBA" id="ARBA00004370"/>
    </source>
</evidence>
<dbReference type="PANTHER" id="PTHR30627">
    <property type="entry name" value="PEPTIDOGLYCAN D,D-TRANSPEPTIDASE"/>
    <property type="match status" value="1"/>
</dbReference>
<dbReference type="Pfam" id="PF03717">
    <property type="entry name" value="PBP_dimer"/>
    <property type="match status" value="1"/>
</dbReference>
<protein>
    <submittedName>
        <fullName evidence="5">Stage V sporulation protein D (Sporulation-specific penicillin-binding protein)</fullName>
    </submittedName>
</protein>
<name>A0A1H0MUM8_9CLOT</name>
<dbReference type="STRING" id="94869.SAMN04488529_101585"/>
<dbReference type="Gene3D" id="3.30.450.330">
    <property type="match status" value="1"/>
</dbReference>
<feature type="domain" description="PASTA" evidence="4">
    <location>
        <begin position="605"/>
        <end position="665"/>
    </location>
</feature>
<dbReference type="InterPro" id="IPR012338">
    <property type="entry name" value="Beta-lactam/transpept-like"/>
</dbReference>
<evidence type="ECO:0000313" key="5">
    <source>
        <dbReference type="EMBL" id="SDO84084.1"/>
    </source>
</evidence>
<dbReference type="SUPFAM" id="SSF54184">
    <property type="entry name" value="Penicillin-binding protein 2x (pbp-2x), c-terminal domain"/>
    <property type="match status" value="2"/>
</dbReference>
<dbReference type="NCBIfam" id="TIGR02214">
    <property type="entry name" value="spoVD_pbp"/>
    <property type="match status" value="1"/>
</dbReference>
<dbReference type="OrthoDB" id="9804124at2"/>
<feature type="domain" description="PASTA" evidence="4">
    <location>
        <begin position="670"/>
        <end position="728"/>
    </location>
</feature>
<reference evidence="5 6" key="1">
    <citation type="submission" date="2016-10" db="EMBL/GenBank/DDBJ databases">
        <authorList>
            <person name="de Groot N.N."/>
        </authorList>
    </citation>
    <scope>NUCLEOTIDE SEQUENCE [LARGE SCALE GENOMIC DNA]</scope>
    <source>
        <strain evidence="5 6">DSM 12272</strain>
    </source>
</reference>
<dbReference type="Gene3D" id="3.40.710.10">
    <property type="entry name" value="DD-peptidase/beta-lactamase superfamily"/>
    <property type="match status" value="1"/>
</dbReference>
<gene>
    <name evidence="5" type="ORF">SAMN04488529_101585</name>
</gene>
<dbReference type="CDD" id="cd06575">
    <property type="entry name" value="PASTA_Pbp2x-like_2"/>
    <property type="match status" value="1"/>
</dbReference>
<keyword evidence="3" id="KW-0472">Membrane</keyword>
<sequence>MSKGNYRDKAVMKKRMSLALIGLTCIFALLIIRLSYIMIVKRKDYSARAEEQWTSEVKIDARRGKVLDRNGVELAVSANVYRVDFDLNSIRSYLKKEETTNEVISPLIAEALGLDNEIVLKKIRTKLPSGADAGSVTLIRRINKEQADKVKDLKIHGVIVSPDTKRYYPNDNFLAHVLGSTNIDGQGLTGVELQYNKYLSGTPGMRISELGRMNNELPYTISKFTPPIDGKEVTLTIDKNLQYFAEKAAQQGYIDNKALQVSVMIMNPNTGEILAMANKPDFNPNEPQLGFENFAGATDGDKLQKMWRNRLVNDTFEPGSIFKVVTMIANMEEGLVKETDTFNCGGSKKVGGHTIKCWKTSGHGTQTLPEILQNSCNVGFMEIGARIGGTKLTEWIRKMGFGKVSGVDLPGEAKGIIKKAEDITESDLATIAFGQTNTVNASQYMAAYNAIANGGTLIQPHVMKEVSHIDESGDRVVDETFVPAKKENIISKENAAILRDYLERTVNSGGSSKSYVEGYHIGAKTGTAQKVNPENGTYGAGKYISSMGGMAPVDNPQITFFISVDEPNNGAYYAGQIVAPIGRSLLTNIFNYMESGFDKEYTEGIIKDIIIPEIRGLEIQEAKKILKEKNLEYNIEGNGNIITDVKPYPGYSVKDGSKIVLYTGAGGSYNKTIAMPDLKGRSMESVEKVLSGLGITYKVEGEGVVIKQSIPKGELISSDTEVKLTLNAEYGD</sequence>
<dbReference type="InterPro" id="IPR001460">
    <property type="entry name" value="PCN-bd_Tpept"/>
</dbReference>
<evidence type="ECO:0000256" key="2">
    <source>
        <dbReference type="ARBA" id="ARBA00007171"/>
    </source>
</evidence>
<dbReference type="GO" id="GO:0008658">
    <property type="term" value="F:penicillin binding"/>
    <property type="evidence" value="ECO:0007669"/>
    <property type="project" value="InterPro"/>
</dbReference>
<dbReference type="InterPro" id="IPR050515">
    <property type="entry name" value="Beta-lactam/transpept"/>
</dbReference>
<dbReference type="SUPFAM" id="SSF56519">
    <property type="entry name" value="Penicillin binding protein dimerisation domain"/>
    <property type="match status" value="1"/>
</dbReference>
<dbReference type="InterPro" id="IPR011927">
    <property type="entry name" value="SpoVD_pbp"/>
</dbReference>